<evidence type="ECO:0000256" key="1">
    <source>
        <dbReference type="SAM" id="SignalP"/>
    </source>
</evidence>
<keyword evidence="4" id="KW-1185">Reference proteome</keyword>
<organism evidence="3 4">
    <name type="scientific">Thermohalobaculum xanthum</name>
    <dbReference type="NCBI Taxonomy" id="2753746"/>
    <lineage>
        <taxon>Bacteria</taxon>
        <taxon>Pseudomonadati</taxon>
        <taxon>Pseudomonadota</taxon>
        <taxon>Alphaproteobacteria</taxon>
        <taxon>Rhodobacterales</taxon>
        <taxon>Paracoccaceae</taxon>
        <taxon>Thermohalobaculum</taxon>
    </lineage>
</organism>
<dbReference type="EMBL" id="JAEHHL010000003">
    <property type="protein sequence ID" value="MBK0399024.1"/>
    <property type="molecule type" value="Genomic_DNA"/>
</dbReference>
<feature type="domain" description="SH3b" evidence="2">
    <location>
        <begin position="52"/>
        <end position="109"/>
    </location>
</feature>
<reference evidence="3" key="1">
    <citation type="submission" date="2020-12" db="EMBL/GenBank/DDBJ databases">
        <title>Bacterial taxonomy.</title>
        <authorList>
            <person name="Pan X."/>
        </authorList>
    </citation>
    <scope>NUCLEOTIDE SEQUENCE</scope>
    <source>
        <strain evidence="3">M0105</strain>
    </source>
</reference>
<sequence length="228" mass="23700">MKLRFFKLESHARAGLAIACLLASALPAGGADVPLSAGEGGPRHWEVTGVQSSLALREGPTTASRRIARLAPGAILTNLGCEDAGGRVWCDVQPFRGGPRGFAAHEFLKHAQAPDGSYPTGEDPSALRAGRGDFDARGPLGCAFADGQPMGECAFGVARGGGGDATVVVDRPDGLKRAIFVVRGAPVGADTSEADGYHDFTTHRAADVYRVQIGQERYEIVDAIVFGG</sequence>
<evidence type="ECO:0000313" key="3">
    <source>
        <dbReference type="EMBL" id="MBK0399024.1"/>
    </source>
</evidence>
<evidence type="ECO:0000313" key="4">
    <source>
        <dbReference type="Proteomes" id="UP000655420"/>
    </source>
</evidence>
<dbReference type="Proteomes" id="UP000655420">
    <property type="component" value="Unassembled WGS sequence"/>
</dbReference>
<dbReference type="AlphaFoldDB" id="A0A8J7M7M2"/>
<feature type="signal peptide" evidence="1">
    <location>
        <begin position="1"/>
        <end position="30"/>
    </location>
</feature>
<accession>A0A8J7M7M2</accession>
<dbReference type="Gene3D" id="2.30.30.40">
    <property type="entry name" value="SH3 Domains"/>
    <property type="match status" value="1"/>
</dbReference>
<dbReference type="RefSeq" id="WP_200608889.1">
    <property type="nucleotide sequence ID" value="NZ_JAEHHL010000003.1"/>
</dbReference>
<comment type="caution">
    <text evidence="3">The sequence shown here is derived from an EMBL/GenBank/DDBJ whole genome shotgun (WGS) entry which is preliminary data.</text>
</comment>
<proteinExistence type="predicted"/>
<feature type="chain" id="PRO_5035154356" evidence="1">
    <location>
        <begin position="31"/>
        <end position="228"/>
    </location>
</feature>
<gene>
    <name evidence="3" type="ORF">H0I76_07470</name>
</gene>
<evidence type="ECO:0000259" key="2">
    <source>
        <dbReference type="Pfam" id="PF08239"/>
    </source>
</evidence>
<dbReference type="InterPro" id="IPR003646">
    <property type="entry name" value="SH3-like_bac-type"/>
</dbReference>
<protein>
    <submittedName>
        <fullName evidence="3">SH3 domain-containing protein</fullName>
    </submittedName>
</protein>
<keyword evidence="1" id="KW-0732">Signal</keyword>
<dbReference type="Pfam" id="PF08239">
    <property type="entry name" value="SH3_3"/>
    <property type="match status" value="1"/>
</dbReference>
<name>A0A8J7M7M2_9RHOB</name>